<evidence type="ECO:0000313" key="3">
    <source>
        <dbReference type="EMBL" id="SDX57609.1"/>
    </source>
</evidence>
<organism evidence="3 4">
    <name type="scientific">Hydrobacter penzbergensis</name>
    <dbReference type="NCBI Taxonomy" id="1235997"/>
    <lineage>
        <taxon>Bacteria</taxon>
        <taxon>Pseudomonadati</taxon>
        <taxon>Bacteroidota</taxon>
        <taxon>Chitinophagia</taxon>
        <taxon>Chitinophagales</taxon>
        <taxon>Chitinophagaceae</taxon>
        <taxon>Hydrobacter</taxon>
    </lineage>
</organism>
<dbReference type="RefSeq" id="WP_092726767.1">
    <property type="nucleotide sequence ID" value="NZ_FNNO01000020.1"/>
</dbReference>
<dbReference type="GO" id="GO:0005975">
    <property type="term" value="P:carbohydrate metabolic process"/>
    <property type="evidence" value="ECO:0007669"/>
    <property type="project" value="TreeGrafter"/>
</dbReference>
<comment type="caution">
    <text evidence="3">The sequence shown here is derived from an EMBL/GenBank/DDBJ whole genome shotgun (WGS) entry which is preliminary data.</text>
</comment>
<gene>
    <name evidence="3" type="ORF">SAMN05444410_12042</name>
</gene>
<dbReference type="InterPro" id="IPR039329">
    <property type="entry name" value="SIAE"/>
</dbReference>
<sequence length="457" mass="51495">MKPIPVYGTADAGERIEVQLTGNNASAVTDANGKWKIMLPPMEHGGPYELSITGRHQKIIVENILIGDVWFCSGQSNMDFKLKNAEGGKEELKGVNAVHRNIRLFRLEAIAQTDNSAWDSLTLVKTNRGEFFSGNWKDCDSSAAADFSAIGYYFGRRLAKEENIPIGLIQASVGGSPIESWIDRHTMEQDPLLVDELNNWRKSDFYQDFCRERSSVNLRNATNDKQRHPYEPCYNYETAIEPLTSFPIKGVIWYQGESNAHNVELYHHLFPALVNSWRKKWGAAFPFYYVQLTSIDRPSWPSFRDLQRQMVKEIPGTGMAVTLDLGDSLNVNPTRKKEVADRLAALALHYTYQRPVAANGPELIGTDIRGQKMILQFSHARRLSTGNGKTPTGFELVNDKGVRFAAAASIHANEAWIEIPPGERFQKILYAWQPFTRANLVNEHGLPASTFSKKLHP</sequence>
<reference evidence="3 4" key="1">
    <citation type="submission" date="2016-10" db="EMBL/GenBank/DDBJ databases">
        <authorList>
            <person name="Varghese N."/>
            <person name="Submissions S."/>
        </authorList>
    </citation>
    <scope>NUCLEOTIDE SEQUENCE [LARGE SCALE GENOMIC DNA]</scope>
    <source>
        <strain evidence="3 4">DSM 25353</strain>
    </source>
</reference>
<dbReference type="AlphaFoldDB" id="A0A8X8LF93"/>
<dbReference type="InterPro" id="IPR036514">
    <property type="entry name" value="SGNH_hydro_sf"/>
</dbReference>
<dbReference type="InterPro" id="IPR005181">
    <property type="entry name" value="SASA"/>
</dbReference>
<evidence type="ECO:0000259" key="2">
    <source>
        <dbReference type="Pfam" id="PF03629"/>
    </source>
</evidence>
<dbReference type="PANTHER" id="PTHR22901:SF0">
    <property type="entry name" value="SIALATE O-ACETYLESTERASE"/>
    <property type="match status" value="1"/>
</dbReference>
<keyword evidence="4" id="KW-1185">Reference proteome</keyword>
<keyword evidence="1" id="KW-0378">Hydrolase</keyword>
<name>A0A8X8LF93_9BACT</name>
<dbReference type="PANTHER" id="PTHR22901">
    <property type="entry name" value="SIALATE O-ACETYLESTERASE"/>
    <property type="match status" value="1"/>
</dbReference>
<dbReference type="Proteomes" id="UP000198711">
    <property type="component" value="Unassembled WGS sequence"/>
</dbReference>
<dbReference type="SUPFAM" id="SSF52266">
    <property type="entry name" value="SGNH hydrolase"/>
    <property type="match status" value="1"/>
</dbReference>
<dbReference type="EMBL" id="FNNO01000020">
    <property type="protein sequence ID" value="SDX57609.1"/>
    <property type="molecule type" value="Genomic_DNA"/>
</dbReference>
<dbReference type="GO" id="GO:0001681">
    <property type="term" value="F:sialate O-acetylesterase activity"/>
    <property type="evidence" value="ECO:0007669"/>
    <property type="project" value="InterPro"/>
</dbReference>
<protein>
    <submittedName>
        <fullName evidence="3">Sialate O-acetylesterase</fullName>
    </submittedName>
</protein>
<dbReference type="Gene3D" id="3.40.50.1110">
    <property type="entry name" value="SGNH hydrolase"/>
    <property type="match status" value="1"/>
</dbReference>
<evidence type="ECO:0000313" key="4">
    <source>
        <dbReference type="Proteomes" id="UP000198711"/>
    </source>
</evidence>
<feature type="domain" description="Sialate O-acetylesterase" evidence="2">
    <location>
        <begin position="68"/>
        <end position="345"/>
    </location>
</feature>
<dbReference type="Pfam" id="PF03629">
    <property type="entry name" value="SASA"/>
    <property type="match status" value="1"/>
</dbReference>
<evidence type="ECO:0000256" key="1">
    <source>
        <dbReference type="ARBA" id="ARBA00022801"/>
    </source>
</evidence>
<proteinExistence type="predicted"/>
<accession>A0A8X8LF93</accession>